<gene>
    <name evidence="1" type="ORF">CR513_01982</name>
</gene>
<feature type="non-terminal residue" evidence="1">
    <location>
        <position position="1"/>
    </location>
</feature>
<dbReference type="AlphaFoldDB" id="A0A371IDM1"/>
<proteinExistence type="predicted"/>
<comment type="caution">
    <text evidence="1">The sequence shown here is derived from an EMBL/GenBank/DDBJ whole genome shotgun (WGS) entry which is preliminary data.</text>
</comment>
<sequence length="107" mass="12031">MTSIVSTVVFNSIKGGLDHIVRSNKISNRYLYESISMESDEGNNTRGCLLLCLICCTPLLESYFVLALQHPQPRIQKPLTCLLSKTIRPTRSLQNTISLTKNFASKR</sequence>
<dbReference type="EMBL" id="QJKJ01000339">
    <property type="protein sequence ID" value="RDY13139.1"/>
    <property type="molecule type" value="Genomic_DNA"/>
</dbReference>
<evidence type="ECO:0000313" key="2">
    <source>
        <dbReference type="Proteomes" id="UP000257109"/>
    </source>
</evidence>
<name>A0A371IDM1_MUCPR</name>
<dbReference type="Proteomes" id="UP000257109">
    <property type="component" value="Unassembled WGS sequence"/>
</dbReference>
<accession>A0A371IDM1</accession>
<protein>
    <submittedName>
        <fullName evidence="1">Uncharacterized protein</fullName>
    </submittedName>
</protein>
<organism evidence="1 2">
    <name type="scientific">Mucuna pruriens</name>
    <name type="common">Velvet bean</name>
    <name type="synonym">Dolichos pruriens</name>
    <dbReference type="NCBI Taxonomy" id="157652"/>
    <lineage>
        <taxon>Eukaryota</taxon>
        <taxon>Viridiplantae</taxon>
        <taxon>Streptophyta</taxon>
        <taxon>Embryophyta</taxon>
        <taxon>Tracheophyta</taxon>
        <taxon>Spermatophyta</taxon>
        <taxon>Magnoliopsida</taxon>
        <taxon>eudicotyledons</taxon>
        <taxon>Gunneridae</taxon>
        <taxon>Pentapetalae</taxon>
        <taxon>rosids</taxon>
        <taxon>fabids</taxon>
        <taxon>Fabales</taxon>
        <taxon>Fabaceae</taxon>
        <taxon>Papilionoideae</taxon>
        <taxon>50 kb inversion clade</taxon>
        <taxon>NPAAA clade</taxon>
        <taxon>indigoferoid/millettioid clade</taxon>
        <taxon>Phaseoleae</taxon>
        <taxon>Mucuna</taxon>
    </lineage>
</organism>
<reference evidence="1" key="1">
    <citation type="submission" date="2018-05" db="EMBL/GenBank/DDBJ databases">
        <title>Draft genome of Mucuna pruriens seed.</title>
        <authorList>
            <person name="Nnadi N.E."/>
            <person name="Vos R."/>
            <person name="Hasami M.H."/>
            <person name="Devisetty U.K."/>
            <person name="Aguiy J.C."/>
        </authorList>
    </citation>
    <scope>NUCLEOTIDE SEQUENCE [LARGE SCALE GENOMIC DNA]</scope>
    <source>
        <strain evidence="1">JCA_2017</strain>
    </source>
</reference>
<keyword evidence="2" id="KW-1185">Reference proteome</keyword>
<evidence type="ECO:0000313" key="1">
    <source>
        <dbReference type="EMBL" id="RDY13139.1"/>
    </source>
</evidence>